<name>A0ABU5VV28_9BACT</name>
<reference evidence="1 2" key="1">
    <citation type="submission" date="2023-11" db="EMBL/GenBank/DDBJ databases">
        <title>A Novel Polar Bacteriovorax (B. antarcticus) Isolated from the Biocrust in Antarctica.</title>
        <authorList>
            <person name="Mun W."/>
            <person name="Choi S.Y."/>
            <person name="Mitchell R.J."/>
        </authorList>
    </citation>
    <scope>NUCLEOTIDE SEQUENCE [LARGE SCALE GENOMIC DNA]</scope>
    <source>
        <strain evidence="1 2">PP10</strain>
    </source>
</reference>
<protein>
    <submittedName>
        <fullName evidence="1">Uncharacterized protein</fullName>
    </submittedName>
</protein>
<evidence type="ECO:0000313" key="1">
    <source>
        <dbReference type="EMBL" id="MEA9356258.1"/>
    </source>
</evidence>
<gene>
    <name evidence="1" type="ORF">SHI21_08595</name>
</gene>
<accession>A0ABU5VV28</accession>
<organism evidence="1 2">
    <name type="scientific">Bacteriovorax antarcticus</name>
    <dbReference type="NCBI Taxonomy" id="3088717"/>
    <lineage>
        <taxon>Bacteria</taxon>
        <taxon>Pseudomonadati</taxon>
        <taxon>Bdellovibrionota</taxon>
        <taxon>Bacteriovoracia</taxon>
        <taxon>Bacteriovoracales</taxon>
        <taxon>Bacteriovoracaceae</taxon>
        <taxon>Bacteriovorax</taxon>
    </lineage>
</organism>
<dbReference type="EMBL" id="JAYGJQ010000001">
    <property type="protein sequence ID" value="MEA9356258.1"/>
    <property type="molecule type" value="Genomic_DNA"/>
</dbReference>
<dbReference type="RefSeq" id="WP_323575944.1">
    <property type="nucleotide sequence ID" value="NZ_JAYGJQ010000001.1"/>
</dbReference>
<sequence>MGQLLSDYIFKQSFTPFGHKICLRNETSQMLFTKTESVFIKELKDDGLTLEIPINTCQKGHSLTLFFLSMETGKKISLPNSGSFKEALFEVIARVEKIESNSLSKEMVFVDLRFSQYDQVGWKKILKLYSKQQDQINEFLMKQHLHRENK</sequence>
<keyword evidence="2" id="KW-1185">Reference proteome</keyword>
<comment type="caution">
    <text evidence="1">The sequence shown here is derived from an EMBL/GenBank/DDBJ whole genome shotgun (WGS) entry which is preliminary data.</text>
</comment>
<proteinExistence type="predicted"/>
<dbReference type="Proteomes" id="UP001302274">
    <property type="component" value="Unassembled WGS sequence"/>
</dbReference>
<evidence type="ECO:0000313" key="2">
    <source>
        <dbReference type="Proteomes" id="UP001302274"/>
    </source>
</evidence>